<dbReference type="InterPro" id="IPR011123">
    <property type="entry name" value="Y_Y_Y"/>
</dbReference>
<organism evidence="8 9">
    <name type="scientific">Marinoscillum luteum</name>
    <dbReference type="NCBI Taxonomy" id="861051"/>
    <lineage>
        <taxon>Bacteria</taxon>
        <taxon>Pseudomonadati</taxon>
        <taxon>Bacteroidota</taxon>
        <taxon>Cytophagia</taxon>
        <taxon>Cytophagales</taxon>
        <taxon>Reichenbachiellaceae</taxon>
        <taxon>Marinoscillum</taxon>
    </lineage>
</organism>
<dbReference type="InterPro" id="IPR003660">
    <property type="entry name" value="HAMP_dom"/>
</dbReference>
<evidence type="ECO:0000313" key="8">
    <source>
        <dbReference type="EMBL" id="MFH6981894.1"/>
    </source>
</evidence>
<dbReference type="SMART" id="SM00283">
    <property type="entry name" value="MA"/>
    <property type="match status" value="1"/>
</dbReference>
<dbReference type="SUPFAM" id="SSF58104">
    <property type="entry name" value="Methyl-accepting chemotaxis protein (MCP) signaling domain"/>
    <property type="match status" value="1"/>
</dbReference>
<dbReference type="PANTHER" id="PTHR43547:SF2">
    <property type="entry name" value="HYBRID SIGNAL TRANSDUCTION HISTIDINE KINASE C"/>
    <property type="match status" value="1"/>
</dbReference>
<dbReference type="InterPro" id="IPR013783">
    <property type="entry name" value="Ig-like_fold"/>
</dbReference>
<keyword evidence="1" id="KW-0597">Phosphoprotein</keyword>
<evidence type="ECO:0000313" key="9">
    <source>
        <dbReference type="Proteomes" id="UP001610063"/>
    </source>
</evidence>
<protein>
    <submittedName>
        <fullName evidence="8">Two-component regulator propeller domain-containing protein</fullName>
    </submittedName>
</protein>
<sequence length="1286" mass="142827">MMRFQWCKQLVYILSIALFASAFEGHTQDIDLKFTHLNTDEGLSTGTVNCVFKDSKGFIWIGTVDGLNRYNAYSIKIFKTDPDDPTSIGGNIVSTIAEDHLGRIWVGTRTGGISIFDWETETFSHYRNTADPHSLSNNYVRKILIDDQKNVLVATTSGLNIYNWEDDTFDRLLHDPADKSTVSHDAVFSIVQDAPGSYWVGTHSGGVDYFDLKTRSFKHYNYVENYDMGLTNRKPLMKDSSGNIWIGTDGEGAYRYNPGKDAFTHFEYSANKNELKSNIVTCFHEDDLGRIFIGTDGGGINIYDPLKNTFSYAQRSLFDEESISSDAIYDFYKDDMGILWVSTFRGGVNVYSKYHSKFKLYVEVPGESNSLSFNSVIALHEGRDGAIWIGTDGGGLDRLDQETGQIRHFKHSPTNRNTISSNVIKSIYEDRLGYLWAGTYAAGLNKYNPRTGRVVRYMPDADNPRSLGDRNVWAITEDYENNLWIGMLGAGLSRYNRERDDFEHFRHDPNDPQSIGGNLIVVFHEDKNRQFWIGTEEGGLSLFDKENGTFRNFGHDPESTDGLLNSNVRALHEDRLGQLWIGTASGMNLMDIRTKVLTVAPVNALLPNPVVNGILEDDQGNLWISTNKGLSVYDPKENTIQNFSKSDGLQGNEFNYSSSVRSRKTGKMYFGGLQGLNAFDPQEIKLSPFDPKIVITDLKVFDQSISQKDTLNGRQIIDKSLAEISEVSFTHRENVITIEFAALDYTSPLQNKYRYMLEGFDESWVEVGATKRSATYTNLDQGDYVFHVNGTNSDGVWSSSPRTLKITILPPWWATWWFRLLAVVVVISGGVYAYKWRVGQIKAGQRELQRRIDEATAQVKEQNEALREQQDSLQGAIEDTNFVIGEAVESGDFSVRIDVESKSGEWKALGASINHLFESILVPFNTINRIVNALANSDLSMRYTDDAKGDVLQLKDSFNNALDNLSDLLHEIIEQVETIGTSSQEMFVASEQMNLSTGEIASSIGEMSSGAQNQVSRIDEASKLIEGILAFSNNVSQQADTINQGALRGVEKSDTGKKLIEKVDHSMKDIIATSKDTNESINILSNRSGEISRVLNIIKDVAHQTNLLALNAAIEAAKAGDAGKGFAVVAEEIRKLAEDSGKSAKEIEVMVVEIQGAIGGTAKLIGEMSASIKGGEEASRDASASFDELATSYAQTLSMSEEIVKATSQQSDHLKKVVGLMESVVVIAEETAAGTEEVASSSSQLSAGMSEYTQRTQEVSEIVEVLKSKVKRFHLSQQEPMEESGD</sequence>
<evidence type="ECO:0000256" key="3">
    <source>
        <dbReference type="PROSITE-ProRule" id="PRU00284"/>
    </source>
</evidence>
<evidence type="ECO:0000256" key="1">
    <source>
        <dbReference type="ARBA" id="ARBA00022553"/>
    </source>
</evidence>
<comment type="caution">
    <text evidence="8">The sequence shown here is derived from an EMBL/GenBank/DDBJ whole genome shotgun (WGS) entry which is preliminary data.</text>
</comment>
<gene>
    <name evidence="8" type="ORF">ACHKAR_00515</name>
</gene>
<reference evidence="8 9" key="1">
    <citation type="journal article" date="2013" name="Int. J. Syst. Evol. Microbiol.">
        <title>Marinoscillum luteum sp. nov., isolated from marine sediment.</title>
        <authorList>
            <person name="Cha I.T."/>
            <person name="Park S.J."/>
            <person name="Kim S.J."/>
            <person name="Kim J.G."/>
            <person name="Jung M.Y."/>
            <person name="Shin K.S."/>
            <person name="Kwon K.K."/>
            <person name="Yang S.H."/>
            <person name="Seo Y.S."/>
            <person name="Rhee S.K."/>
        </authorList>
    </citation>
    <scope>NUCLEOTIDE SEQUENCE [LARGE SCALE GENOMIC DNA]</scope>
    <source>
        <strain evidence="8 9">KCTC 23939</strain>
    </source>
</reference>
<feature type="domain" description="Methyl-accepting transducer" evidence="6">
    <location>
        <begin position="989"/>
        <end position="1225"/>
    </location>
</feature>
<dbReference type="Gene3D" id="2.60.40.10">
    <property type="entry name" value="Immunoglobulins"/>
    <property type="match status" value="1"/>
</dbReference>
<dbReference type="Gene3D" id="2.130.10.10">
    <property type="entry name" value="YVTN repeat-like/Quinoprotein amine dehydrogenase"/>
    <property type="match status" value="3"/>
</dbReference>
<feature type="coiled-coil region" evidence="4">
    <location>
        <begin position="845"/>
        <end position="879"/>
    </location>
</feature>
<keyword evidence="5" id="KW-0732">Signal</keyword>
<keyword evidence="3" id="KW-0807">Transducer</keyword>
<dbReference type="Pfam" id="PF07495">
    <property type="entry name" value="Y_Y_Y"/>
    <property type="match status" value="1"/>
</dbReference>
<feature type="signal peptide" evidence="5">
    <location>
        <begin position="1"/>
        <end position="22"/>
    </location>
</feature>
<dbReference type="Gene3D" id="1.20.120.1530">
    <property type="match status" value="1"/>
</dbReference>
<evidence type="ECO:0000259" key="7">
    <source>
        <dbReference type="PROSITE" id="PS50885"/>
    </source>
</evidence>
<dbReference type="EMBL" id="JBIPKE010000007">
    <property type="protein sequence ID" value="MFH6981894.1"/>
    <property type="molecule type" value="Genomic_DNA"/>
</dbReference>
<keyword evidence="9" id="KW-1185">Reference proteome</keyword>
<name>A0ABW7N5C2_9BACT</name>
<evidence type="ECO:0000256" key="2">
    <source>
        <dbReference type="ARBA" id="ARBA00029447"/>
    </source>
</evidence>
<dbReference type="InterPro" id="IPR004089">
    <property type="entry name" value="MCPsignal_dom"/>
</dbReference>
<dbReference type="Proteomes" id="UP001610063">
    <property type="component" value="Unassembled WGS sequence"/>
</dbReference>
<evidence type="ECO:0000256" key="5">
    <source>
        <dbReference type="SAM" id="SignalP"/>
    </source>
</evidence>
<dbReference type="Pfam" id="PF00015">
    <property type="entry name" value="MCPsignal"/>
    <property type="match status" value="1"/>
</dbReference>
<feature type="domain" description="HAMP" evidence="7">
    <location>
        <begin position="918"/>
        <end position="970"/>
    </location>
</feature>
<dbReference type="CDD" id="cd11386">
    <property type="entry name" value="MCP_signal"/>
    <property type="match status" value="1"/>
</dbReference>
<dbReference type="PROSITE" id="PS50885">
    <property type="entry name" value="HAMP"/>
    <property type="match status" value="1"/>
</dbReference>
<dbReference type="InterPro" id="IPR011110">
    <property type="entry name" value="Reg_prop"/>
</dbReference>
<feature type="chain" id="PRO_5045616715" evidence="5">
    <location>
        <begin position="23"/>
        <end position="1286"/>
    </location>
</feature>
<proteinExistence type="inferred from homology"/>
<dbReference type="PANTHER" id="PTHR43547">
    <property type="entry name" value="TWO-COMPONENT HISTIDINE KINASE"/>
    <property type="match status" value="1"/>
</dbReference>
<dbReference type="Gene3D" id="1.10.287.950">
    <property type="entry name" value="Methyl-accepting chemotaxis protein"/>
    <property type="match status" value="1"/>
</dbReference>
<evidence type="ECO:0000259" key="6">
    <source>
        <dbReference type="PROSITE" id="PS50111"/>
    </source>
</evidence>
<dbReference type="Pfam" id="PF18947">
    <property type="entry name" value="HAMP_2"/>
    <property type="match status" value="1"/>
</dbReference>
<keyword evidence="4" id="KW-0175">Coiled coil</keyword>
<dbReference type="RefSeq" id="WP_395415737.1">
    <property type="nucleotide sequence ID" value="NZ_JBIPKE010000007.1"/>
</dbReference>
<comment type="similarity">
    <text evidence="2">Belongs to the methyl-accepting chemotaxis (MCP) protein family.</text>
</comment>
<dbReference type="Pfam" id="PF07494">
    <property type="entry name" value="Reg_prop"/>
    <property type="match status" value="7"/>
</dbReference>
<dbReference type="PROSITE" id="PS50111">
    <property type="entry name" value="CHEMOTAXIS_TRANSDUC_2"/>
    <property type="match status" value="1"/>
</dbReference>
<accession>A0ABW7N5C2</accession>
<dbReference type="InterPro" id="IPR015943">
    <property type="entry name" value="WD40/YVTN_repeat-like_dom_sf"/>
</dbReference>
<evidence type="ECO:0000256" key="4">
    <source>
        <dbReference type="SAM" id="Coils"/>
    </source>
</evidence>
<dbReference type="SUPFAM" id="SSF63829">
    <property type="entry name" value="Calcium-dependent phosphotriesterase"/>
    <property type="match status" value="3"/>
</dbReference>
<dbReference type="CDD" id="cd06225">
    <property type="entry name" value="HAMP"/>
    <property type="match status" value="1"/>
</dbReference>